<dbReference type="Ensembl" id="ENSPKIT00000041342.1">
    <property type="protein sequence ID" value="ENSPKIP00000016840.1"/>
    <property type="gene ID" value="ENSPKIG00000002978.1"/>
</dbReference>
<evidence type="ECO:0000259" key="5">
    <source>
        <dbReference type="PROSITE" id="PS50184"/>
    </source>
</evidence>
<reference evidence="8" key="2">
    <citation type="submission" date="2025-09" db="UniProtKB">
        <authorList>
            <consortium name="Ensembl"/>
        </authorList>
    </citation>
    <scope>IDENTIFICATION</scope>
</reference>
<evidence type="ECO:0000259" key="7">
    <source>
        <dbReference type="PROSITE" id="PS51323"/>
    </source>
</evidence>
<feature type="domain" description="IGFBP N-terminal" evidence="7">
    <location>
        <begin position="25"/>
        <end position="106"/>
    </location>
</feature>
<dbReference type="SUPFAM" id="SSF57262">
    <property type="entry name" value="Leech antihemostatic proteins"/>
    <property type="match status" value="3"/>
</dbReference>
<dbReference type="SMART" id="SM00215">
    <property type="entry name" value="VWC_out"/>
    <property type="match status" value="4"/>
</dbReference>
<feature type="domain" description="VWFC" evidence="5">
    <location>
        <begin position="300"/>
        <end position="357"/>
    </location>
</feature>
<feature type="domain" description="Antistasin-like" evidence="6">
    <location>
        <begin position="437"/>
        <end position="466"/>
    </location>
</feature>
<evidence type="ECO:0000256" key="4">
    <source>
        <dbReference type="SAM" id="Phobius"/>
    </source>
</evidence>
<protein>
    <submittedName>
        <fullName evidence="8">Cysteine-rich motor neuron 1 protein-like</fullName>
    </submittedName>
</protein>
<dbReference type="GO" id="GO:0005576">
    <property type="term" value="C:extracellular region"/>
    <property type="evidence" value="ECO:0007669"/>
    <property type="project" value="InterPro"/>
</dbReference>
<keyword evidence="4" id="KW-0812">Transmembrane</keyword>
<dbReference type="SMART" id="SM00214">
    <property type="entry name" value="VWC"/>
    <property type="match status" value="5"/>
</dbReference>
<dbReference type="Pfam" id="PF19442">
    <property type="entry name" value="CRIM1_C"/>
    <property type="match status" value="1"/>
</dbReference>
<dbReference type="PROSITE" id="PS51323">
    <property type="entry name" value="IGFBP_N_2"/>
    <property type="match status" value="1"/>
</dbReference>
<dbReference type="Pfam" id="PF02822">
    <property type="entry name" value="Antistasin"/>
    <property type="match status" value="3"/>
</dbReference>
<feature type="domain" description="VWFC" evidence="5">
    <location>
        <begin position="369"/>
        <end position="425"/>
    </location>
</feature>
<dbReference type="PANTHER" id="PTHR46439:SF1">
    <property type="entry name" value="CYSTEINE-RICH MOTOR NEURON 1 PROTEIN"/>
    <property type="match status" value="1"/>
</dbReference>
<evidence type="ECO:0000256" key="2">
    <source>
        <dbReference type="ARBA" id="ARBA00022737"/>
    </source>
</evidence>
<evidence type="ECO:0000256" key="3">
    <source>
        <dbReference type="ARBA" id="ARBA00023157"/>
    </source>
</evidence>
<dbReference type="STRING" id="1676925.ENSPKIP00000016840"/>
<evidence type="ECO:0000313" key="8">
    <source>
        <dbReference type="Ensembl" id="ENSPKIP00000016840.1"/>
    </source>
</evidence>
<feature type="transmembrane region" description="Helical" evidence="4">
    <location>
        <begin position="839"/>
        <end position="860"/>
    </location>
</feature>
<feature type="domain" description="VWFC" evidence="5">
    <location>
        <begin position="721"/>
        <end position="779"/>
    </location>
</feature>
<dbReference type="GeneTree" id="ENSGT00940000164910"/>
<feature type="domain" description="Antistasin-like" evidence="6">
    <location>
        <begin position="506"/>
        <end position="531"/>
    </location>
</feature>
<dbReference type="InterPro" id="IPR011061">
    <property type="entry name" value="Hirudin/antistatin"/>
</dbReference>
<dbReference type="AlphaFoldDB" id="A0A3B3RG32"/>
<dbReference type="InterPro" id="IPR001007">
    <property type="entry name" value="VWF_dom"/>
</dbReference>
<reference evidence="8" key="1">
    <citation type="submission" date="2025-08" db="UniProtKB">
        <authorList>
            <consortium name="Ensembl"/>
        </authorList>
    </citation>
    <scope>IDENTIFICATION</scope>
</reference>
<dbReference type="Gene3D" id="4.10.40.20">
    <property type="match status" value="1"/>
</dbReference>
<dbReference type="InterPro" id="IPR000867">
    <property type="entry name" value="IGFBP-like"/>
</dbReference>
<dbReference type="Proteomes" id="UP000261540">
    <property type="component" value="Unplaced"/>
</dbReference>
<evidence type="ECO:0000259" key="6">
    <source>
        <dbReference type="PROSITE" id="PS51252"/>
    </source>
</evidence>
<dbReference type="PROSITE" id="PS51252">
    <property type="entry name" value="ANTISTASIN"/>
    <property type="match status" value="4"/>
</dbReference>
<feature type="domain" description="Antistasin-like" evidence="6">
    <location>
        <begin position="534"/>
        <end position="559"/>
    </location>
</feature>
<evidence type="ECO:0000256" key="1">
    <source>
        <dbReference type="ARBA" id="ARBA00022729"/>
    </source>
</evidence>
<dbReference type="InterPro" id="IPR052624">
    <property type="entry name" value="CRIM1"/>
</dbReference>
<dbReference type="InterPro" id="IPR045813">
    <property type="entry name" value="CRIM1_C"/>
</dbReference>
<dbReference type="PROSITE" id="PS01208">
    <property type="entry name" value="VWFC_1"/>
    <property type="match status" value="3"/>
</dbReference>
<feature type="domain" description="Antistasin-like" evidence="6">
    <location>
        <begin position="472"/>
        <end position="499"/>
    </location>
</feature>
<name>A0A3B3RG32_9TELE</name>
<keyword evidence="1" id="KW-0732">Signal</keyword>
<dbReference type="Gene3D" id="2.10.22.10">
    <property type="entry name" value="Antistasin, domain 1"/>
    <property type="match status" value="4"/>
</dbReference>
<dbReference type="Gene3D" id="6.20.200.20">
    <property type="match status" value="5"/>
</dbReference>
<feature type="domain" description="VWFC" evidence="5">
    <location>
        <begin position="647"/>
        <end position="705"/>
    </location>
</feature>
<feature type="domain" description="VWFC" evidence="5">
    <location>
        <begin position="578"/>
        <end position="633"/>
    </location>
</feature>
<dbReference type="SMART" id="SM00121">
    <property type="entry name" value="IB"/>
    <property type="match status" value="1"/>
</dbReference>
<dbReference type="SUPFAM" id="SSF57184">
    <property type="entry name" value="Growth factor receptor domain"/>
    <property type="match status" value="1"/>
</dbReference>
<organism evidence="8 9">
    <name type="scientific">Paramormyrops kingsleyae</name>
    <dbReference type="NCBI Taxonomy" id="1676925"/>
    <lineage>
        <taxon>Eukaryota</taxon>
        <taxon>Metazoa</taxon>
        <taxon>Chordata</taxon>
        <taxon>Craniata</taxon>
        <taxon>Vertebrata</taxon>
        <taxon>Euteleostomi</taxon>
        <taxon>Actinopterygii</taxon>
        <taxon>Neopterygii</taxon>
        <taxon>Teleostei</taxon>
        <taxon>Osteoglossocephala</taxon>
        <taxon>Osteoglossomorpha</taxon>
        <taxon>Osteoglossiformes</taxon>
        <taxon>Mormyridae</taxon>
        <taxon>Paramormyrops</taxon>
    </lineage>
</organism>
<keyword evidence="2" id="KW-0677">Repeat</keyword>
<proteinExistence type="predicted"/>
<keyword evidence="4" id="KW-0472">Membrane</keyword>
<dbReference type="Pfam" id="PF23334">
    <property type="entry name" value="VWC2L_2nd"/>
    <property type="match status" value="4"/>
</dbReference>
<keyword evidence="9" id="KW-1185">Reference proteome</keyword>
<sequence length="940" mass="102441">MFWVFLNVTQKRRTYRSLPFIKILVAYECTPCDLRTCPEEPPHTCPGGRNLALDPCGCCDHCSRLQWESCGGTDWTFGYCGLGLTCVAVNGTTSVDLPIVGICKELPDRPEAGLEDERCPLQTGCNTMGGQCSCDSQRTCINTFTYPNMEACLQATGTVPDPTAQPYGEESHHEGTPPPVCVFSGCNLTADGCVCDTHGCQGRFSYANLSQCQAAAEELRCAGVTCSTPEPPDCPADSVLSKSYTPPTGCCPTALPVCTCDFGACLKPECPSGQQLALLREAAGEPGDCCSVYECQRGSPKCIHKGKEFSDGEGYRMDPCWLCQCRGGISFCSKAECAKLQCDNFYIPEGECCPVCIDVELLSAESREASCWVNGRLRLHEEQWKEDDCTFCQCVDGERHCTAMACKQSCRRPLRIPGECCPFCEEPSFETVSPLLCPPLENCSLTTSDCPRGFLQDNNGCLLCHCVNIPICPDLITSCSLHCPFGYKKDDSGCKVCECTPQPIKCRLLTCSKSCPYGYVRNKHGCEMCRCVKCPPFTCDKSCSDGYQQSKKGCSLCMCKETRRVPSTTTPAPAPHYCFTASGQRYKDGESWYDGCRDCYCHGGREMCVLITCPVPSCPQPVVRPDLCCPTCEDESGSGQPEGTDLVVCQAPGGDFYVEGETWKLDGCTHCTCRRGRVLCETEVCPPALCQAPARNKDTCCYVCPEDQLKPLLPVNGSQSGYCISSEGDILLAGDSWKVNPCTSCTCNNGTIQCFSHRCPPANCRVPVLLKGQCCPHCLDMRTTSAPLLVSTMVPEQNTIVLSEGGTSQPPLVVIVTTGSSLGEDFPNQTEVALIYQSMAWILAGLLLAVVIFLIVALLVNKKKKWVQMPCYSTPKKTVILKKHVNKSPAYMEPSKENKFQAMKISDYGMNFSPEAGSPCGDRLSIPRAKLFYGHGELLR</sequence>
<dbReference type="GO" id="GO:0005886">
    <property type="term" value="C:plasma membrane"/>
    <property type="evidence" value="ECO:0007669"/>
    <property type="project" value="TreeGrafter"/>
</dbReference>
<dbReference type="Pfam" id="PF00219">
    <property type="entry name" value="IGFBP"/>
    <property type="match status" value="1"/>
</dbReference>
<dbReference type="PROSITE" id="PS50184">
    <property type="entry name" value="VWFC_2"/>
    <property type="match status" value="5"/>
</dbReference>
<accession>A0A3B3RG32</accession>
<dbReference type="GO" id="GO:0004867">
    <property type="term" value="F:serine-type endopeptidase inhibitor activity"/>
    <property type="evidence" value="ECO:0007669"/>
    <property type="project" value="InterPro"/>
</dbReference>
<dbReference type="Pfam" id="PF00093">
    <property type="entry name" value="VWC"/>
    <property type="match status" value="1"/>
</dbReference>
<dbReference type="SUPFAM" id="SSF57603">
    <property type="entry name" value="FnI-like domain"/>
    <property type="match status" value="5"/>
</dbReference>
<keyword evidence="3" id="KW-1015">Disulfide bond</keyword>
<dbReference type="InterPro" id="IPR004094">
    <property type="entry name" value="Antistasin-like"/>
</dbReference>
<evidence type="ECO:0000313" key="9">
    <source>
        <dbReference type="Proteomes" id="UP000261540"/>
    </source>
</evidence>
<dbReference type="InterPro" id="IPR009030">
    <property type="entry name" value="Growth_fac_rcpt_cys_sf"/>
</dbReference>
<keyword evidence="4" id="KW-1133">Transmembrane helix</keyword>
<dbReference type="PANTHER" id="PTHR46439">
    <property type="entry name" value="CYSTEINE-RICH MOTOR NEURON 1 PROTEIN"/>
    <property type="match status" value="1"/>
</dbReference>